<dbReference type="Pfam" id="PF03544">
    <property type="entry name" value="TonB_C"/>
    <property type="match status" value="1"/>
</dbReference>
<evidence type="ECO:0000256" key="1">
    <source>
        <dbReference type="ARBA" id="ARBA00004383"/>
    </source>
</evidence>
<comment type="caution">
    <text evidence="13">The sequence shown here is derived from an EMBL/GenBank/DDBJ whole genome shotgun (WGS) entry which is preliminary data.</text>
</comment>
<comment type="function">
    <text evidence="10">Interacts with outer membrane receptor proteins that carry out high-affinity binding and energy dependent uptake into the periplasmic space of specific substrates. It could act to transduce energy from the cytoplasmic membrane to specific energy-requiring processes in the outer membrane, resulting in the release into the periplasm of ligands bound by these outer membrane proteins.</text>
</comment>
<feature type="region of interest" description="Disordered" evidence="11">
    <location>
        <begin position="117"/>
        <end position="223"/>
    </location>
</feature>
<evidence type="ECO:0000256" key="6">
    <source>
        <dbReference type="ARBA" id="ARBA00022692"/>
    </source>
</evidence>
<comment type="subcellular location">
    <subcellularLocation>
        <location evidence="1 10">Cell inner membrane</location>
        <topology evidence="1 10">Single-pass membrane protein</topology>
        <orientation evidence="1 10">Periplasmic side</orientation>
    </subcellularLocation>
</comment>
<gene>
    <name evidence="13" type="ORF">CKO42_11020</name>
</gene>
<accession>A0A9X0W8U1</accession>
<dbReference type="PROSITE" id="PS52015">
    <property type="entry name" value="TONB_CTD"/>
    <property type="match status" value="1"/>
</dbReference>
<comment type="similarity">
    <text evidence="2 10">Belongs to the TonB family.</text>
</comment>
<evidence type="ECO:0000256" key="11">
    <source>
        <dbReference type="SAM" id="MobiDB-lite"/>
    </source>
</evidence>
<reference evidence="13 14" key="1">
    <citation type="journal article" date="2020" name="Microorganisms">
        <title>Osmotic Adaptation and Compatible Solute Biosynthesis of Phototrophic Bacteria as Revealed from Genome Analyses.</title>
        <authorList>
            <person name="Imhoff J.F."/>
            <person name="Rahn T."/>
            <person name="Kunzel S."/>
            <person name="Keller A."/>
            <person name="Neulinger S.C."/>
        </authorList>
    </citation>
    <scope>NUCLEOTIDE SEQUENCE [LARGE SCALE GENOMIC DNA]</scope>
    <source>
        <strain evidence="13 14">DSM 25653</strain>
    </source>
</reference>
<dbReference type="GO" id="GO:0030288">
    <property type="term" value="C:outer membrane-bounded periplasmic space"/>
    <property type="evidence" value="ECO:0007669"/>
    <property type="project" value="InterPro"/>
</dbReference>
<keyword evidence="9" id="KW-0472">Membrane</keyword>
<protein>
    <recommendedName>
        <fullName evidence="10">Protein TonB</fullName>
    </recommendedName>
</protein>
<feature type="compositionally biased region" description="Gly residues" evidence="11">
    <location>
        <begin position="205"/>
        <end position="219"/>
    </location>
</feature>
<proteinExistence type="inferred from homology"/>
<feature type="compositionally biased region" description="Low complexity" evidence="11">
    <location>
        <begin position="51"/>
        <end position="84"/>
    </location>
</feature>
<evidence type="ECO:0000256" key="9">
    <source>
        <dbReference type="ARBA" id="ARBA00023136"/>
    </source>
</evidence>
<dbReference type="GO" id="GO:0031992">
    <property type="term" value="F:energy transducer activity"/>
    <property type="evidence" value="ECO:0007669"/>
    <property type="project" value="InterPro"/>
</dbReference>
<feature type="domain" description="TonB C-terminal" evidence="12">
    <location>
        <begin position="227"/>
        <end position="318"/>
    </location>
</feature>
<feature type="compositionally biased region" description="Basic and acidic residues" evidence="11">
    <location>
        <begin position="156"/>
        <end position="166"/>
    </location>
</feature>
<evidence type="ECO:0000256" key="2">
    <source>
        <dbReference type="ARBA" id="ARBA00006555"/>
    </source>
</evidence>
<dbReference type="GO" id="GO:0098797">
    <property type="term" value="C:plasma membrane protein complex"/>
    <property type="evidence" value="ECO:0007669"/>
    <property type="project" value="TreeGrafter"/>
</dbReference>
<dbReference type="Gene3D" id="3.30.1150.10">
    <property type="match status" value="1"/>
</dbReference>
<dbReference type="SUPFAM" id="SSF74653">
    <property type="entry name" value="TolA/TonB C-terminal domain"/>
    <property type="match status" value="1"/>
</dbReference>
<keyword evidence="8" id="KW-1133">Transmembrane helix</keyword>
<dbReference type="GO" id="GO:0015031">
    <property type="term" value="P:protein transport"/>
    <property type="evidence" value="ECO:0007669"/>
    <property type="project" value="UniProtKB-UniRule"/>
</dbReference>
<evidence type="ECO:0000256" key="8">
    <source>
        <dbReference type="ARBA" id="ARBA00022989"/>
    </source>
</evidence>
<evidence type="ECO:0000256" key="5">
    <source>
        <dbReference type="ARBA" id="ARBA00022519"/>
    </source>
</evidence>
<dbReference type="PANTHER" id="PTHR33446:SF2">
    <property type="entry name" value="PROTEIN TONB"/>
    <property type="match status" value="1"/>
</dbReference>
<feature type="region of interest" description="Disordered" evidence="11">
    <location>
        <begin position="51"/>
        <end position="87"/>
    </location>
</feature>
<dbReference type="InterPro" id="IPR051045">
    <property type="entry name" value="TonB-dependent_transducer"/>
</dbReference>
<dbReference type="GO" id="GO:0055085">
    <property type="term" value="P:transmembrane transport"/>
    <property type="evidence" value="ECO:0007669"/>
    <property type="project" value="InterPro"/>
</dbReference>
<dbReference type="RefSeq" id="WP_200243591.1">
    <property type="nucleotide sequence ID" value="NZ_NRRY01000015.1"/>
</dbReference>
<dbReference type="AlphaFoldDB" id="A0A9X0W8U1"/>
<keyword evidence="5 10" id="KW-0997">Cell inner membrane</keyword>
<evidence type="ECO:0000256" key="4">
    <source>
        <dbReference type="ARBA" id="ARBA00022475"/>
    </source>
</evidence>
<dbReference type="InterPro" id="IPR003538">
    <property type="entry name" value="TonB"/>
</dbReference>
<dbReference type="Proteomes" id="UP001138768">
    <property type="component" value="Unassembled WGS sequence"/>
</dbReference>
<dbReference type="InterPro" id="IPR037682">
    <property type="entry name" value="TonB_C"/>
</dbReference>
<evidence type="ECO:0000256" key="3">
    <source>
        <dbReference type="ARBA" id="ARBA00022448"/>
    </source>
</evidence>
<dbReference type="NCBIfam" id="TIGR01352">
    <property type="entry name" value="tonB_Cterm"/>
    <property type="match status" value="1"/>
</dbReference>
<dbReference type="GO" id="GO:0015891">
    <property type="term" value="P:siderophore transport"/>
    <property type="evidence" value="ECO:0007669"/>
    <property type="project" value="InterPro"/>
</dbReference>
<keyword evidence="6" id="KW-0812">Transmembrane</keyword>
<name>A0A9X0W8U1_9GAMM</name>
<evidence type="ECO:0000256" key="7">
    <source>
        <dbReference type="ARBA" id="ARBA00022927"/>
    </source>
</evidence>
<dbReference type="PANTHER" id="PTHR33446">
    <property type="entry name" value="PROTEIN TONB-RELATED"/>
    <property type="match status" value="1"/>
</dbReference>
<dbReference type="EMBL" id="NRRY01000015">
    <property type="protein sequence ID" value="MBK1618952.1"/>
    <property type="molecule type" value="Genomic_DNA"/>
</dbReference>
<evidence type="ECO:0000313" key="13">
    <source>
        <dbReference type="EMBL" id="MBK1618952.1"/>
    </source>
</evidence>
<evidence type="ECO:0000259" key="12">
    <source>
        <dbReference type="PROSITE" id="PS52015"/>
    </source>
</evidence>
<keyword evidence="7 10" id="KW-0653">Protein transport</keyword>
<evidence type="ECO:0000256" key="10">
    <source>
        <dbReference type="RuleBase" id="RU362123"/>
    </source>
</evidence>
<keyword evidence="14" id="KW-1185">Reference proteome</keyword>
<keyword evidence="4 10" id="KW-1003">Cell membrane</keyword>
<keyword evidence="3 10" id="KW-0813">Transport</keyword>
<keyword evidence="10" id="KW-0735">Signal-anchor</keyword>
<organism evidence="13 14">
    <name type="scientific">Lamprobacter modestohalophilus</name>
    <dbReference type="NCBI Taxonomy" id="1064514"/>
    <lineage>
        <taxon>Bacteria</taxon>
        <taxon>Pseudomonadati</taxon>
        <taxon>Pseudomonadota</taxon>
        <taxon>Gammaproteobacteria</taxon>
        <taxon>Chromatiales</taxon>
        <taxon>Chromatiaceae</taxon>
        <taxon>Lamprobacter</taxon>
    </lineage>
</organism>
<dbReference type="InterPro" id="IPR006260">
    <property type="entry name" value="TonB/TolA_C"/>
</dbReference>
<sequence length="318" mass="33086">MEITPRHWLIALLIASLTHAALALALVQLSTPPPIAPAGITIELGDGGLSAAAGADGDGSPPGSAVLQPVASPAPAASPMAAASEDQTQLAIDAERAHEQEAVLPPVATVETVAAKPLPEPEPEPEPEPKQKPEPEPQADPQPTPTSARVATPQRVKPEQKPKATQDRPGIAATKANPERPDKAAARAHSGSGDGNAESSEAGAIGHGKGGRNGSGSGNDGQANASNYYGRLATWLTRHKRYPAQARRLRQEGTVKVTFTITRSGRVVSKRIIQSSGYELLDQEVQAMLERASPMPRIPSSLGRSSLTITVPVAFTLH</sequence>
<evidence type="ECO:0000313" key="14">
    <source>
        <dbReference type="Proteomes" id="UP001138768"/>
    </source>
</evidence>
<dbReference type="PRINTS" id="PR01374">
    <property type="entry name" value="TONBPROTEIN"/>
</dbReference>